<gene>
    <name evidence="2" type="ORF">IQ227_21790</name>
</gene>
<keyword evidence="3" id="KW-1185">Reference proteome</keyword>
<dbReference type="EMBL" id="JADEWB010000187">
    <property type="protein sequence ID" value="MBE9238577.1"/>
    <property type="molecule type" value="Genomic_DNA"/>
</dbReference>
<proteinExistence type="predicted"/>
<dbReference type="Proteomes" id="UP000606776">
    <property type="component" value="Unassembled WGS sequence"/>
</dbReference>
<protein>
    <recommendedName>
        <fullName evidence="1">NACHT N-terminal helical domain-containing protein</fullName>
    </recommendedName>
</protein>
<accession>A0ABR9VLL9</accession>
<comment type="caution">
    <text evidence="2">The sequence shown here is derived from an EMBL/GenBank/DDBJ whole genome shotgun (WGS) entry which is preliminary data.</text>
</comment>
<evidence type="ECO:0000313" key="3">
    <source>
        <dbReference type="Proteomes" id="UP000606776"/>
    </source>
</evidence>
<feature type="domain" description="NACHT N-terminal helical" evidence="1">
    <location>
        <begin position="6"/>
        <end position="36"/>
    </location>
</feature>
<sequence>MGDKIRELKSNNINIRQEFEEFCQVFISVAKRTRTPAEVVRDQQVNKLIYSDNKKYEYQPEFQSLITEKTQSFCGRGFVFAAFQNFTNTNKKGYFTVIGDAGMGKSTIAAKYVSETIP</sequence>
<evidence type="ECO:0000313" key="2">
    <source>
        <dbReference type="EMBL" id="MBE9238577.1"/>
    </source>
</evidence>
<evidence type="ECO:0000259" key="1">
    <source>
        <dbReference type="Pfam" id="PF22736"/>
    </source>
</evidence>
<dbReference type="Pfam" id="PF22736">
    <property type="entry name" value="NNH5"/>
    <property type="match status" value="1"/>
</dbReference>
<name>A0ABR9VLL9_9CYAN</name>
<organism evidence="2 3">
    <name type="scientific">Sphaerospermopsis aphanizomenoides LEGE 00250</name>
    <dbReference type="NCBI Taxonomy" id="2777972"/>
    <lineage>
        <taxon>Bacteria</taxon>
        <taxon>Bacillati</taxon>
        <taxon>Cyanobacteriota</taxon>
        <taxon>Cyanophyceae</taxon>
        <taxon>Nostocales</taxon>
        <taxon>Aphanizomenonaceae</taxon>
        <taxon>Sphaerospermopsis</taxon>
        <taxon>Sphaerospermopsis aphanizomenoides</taxon>
    </lineage>
</organism>
<reference evidence="2 3" key="1">
    <citation type="submission" date="2020-10" db="EMBL/GenBank/DDBJ databases">
        <authorList>
            <person name="Castelo-Branco R."/>
            <person name="Eusebio N."/>
            <person name="Adriana R."/>
            <person name="Vieira A."/>
            <person name="Brugerolle De Fraissinette N."/>
            <person name="Rezende De Castro R."/>
            <person name="Schneider M.P."/>
            <person name="Vasconcelos V."/>
            <person name="Leao P.N."/>
        </authorList>
    </citation>
    <scope>NUCLEOTIDE SEQUENCE [LARGE SCALE GENOMIC DNA]</scope>
    <source>
        <strain evidence="2 3">LEGE 00250</strain>
    </source>
</reference>
<dbReference type="InterPro" id="IPR054610">
    <property type="entry name" value="NNH"/>
</dbReference>